<evidence type="ECO:0000313" key="8">
    <source>
        <dbReference type="EMBL" id="CAB5050367.1"/>
    </source>
</evidence>
<dbReference type="CDD" id="cd06223">
    <property type="entry name" value="PRTases_typeI"/>
    <property type="match status" value="1"/>
</dbReference>
<accession>A0A6J5ZL64</accession>
<evidence type="ECO:0000313" key="2">
    <source>
        <dbReference type="EMBL" id="CAB4330329.1"/>
    </source>
</evidence>
<dbReference type="EMBL" id="CAESAI010000027">
    <property type="protein sequence ID" value="CAB4341689.1"/>
    <property type="molecule type" value="Genomic_DNA"/>
</dbReference>
<protein>
    <submittedName>
        <fullName evidence="3">Unannotated protein</fullName>
    </submittedName>
</protein>
<dbReference type="PANTHER" id="PTHR47505:SF1">
    <property type="entry name" value="DNA UTILIZATION PROTEIN YHGH"/>
    <property type="match status" value="1"/>
</dbReference>
<dbReference type="InterPro" id="IPR051910">
    <property type="entry name" value="ComF/GntX_DNA_util-trans"/>
</dbReference>
<evidence type="ECO:0000313" key="7">
    <source>
        <dbReference type="EMBL" id="CAB5015969.1"/>
    </source>
</evidence>
<reference evidence="3" key="1">
    <citation type="submission" date="2020-05" db="EMBL/GenBank/DDBJ databases">
        <authorList>
            <person name="Chiriac C."/>
            <person name="Salcher M."/>
            <person name="Ghai R."/>
            <person name="Kavagutti S V."/>
        </authorList>
    </citation>
    <scope>NUCLEOTIDE SEQUENCE</scope>
</reference>
<dbReference type="EMBL" id="CAFBQG010000110">
    <property type="protein sequence ID" value="CAB5050367.1"/>
    <property type="molecule type" value="Genomic_DNA"/>
</dbReference>
<evidence type="ECO:0000256" key="1">
    <source>
        <dbReference type="ARBA" id="ARBA00008007"/>
    </source>
</evidence>
<organism evidence="3">
    <name type="scientific">freshwater metagenome</name>
    <dbReference type="NCBI Taxonomy" id="449393"/>
    <lineage>
        <taxon>unclassified sequences</taxon>
        <taxon>metagenomes</taxon>
        <taxon>ecological metagenomes</taxon>
    </lineage>
</organism>
<comment type="similarity">
    <text evidence="1">Belongs to the ComF/GntX family.</text>
</comment>
<dbReference type="EMBL" id="CAFBIX010000006">
    <property type="protein sequence ID" value="CAB4846504.1"/>
    <property type="molecule type" value="Genomic_DNA"/>
</dbReference>
<dbReference type="InterPro" id="IPR029057">
    <property type="entry name" value="PRTase-like"/>
</dbReference>
<evidence type="ECO:0000313" key="3">
    <source>
        <dbReference type="EMBL" id="CAB4341689.1"/>
    </source>
</evidence>
<dbReference type="AlphaFoldDB" id="A0A6J5ZL64"/>
<evidence type="ECO:0000313" key="6">
    <source>
        <dbReference type="EMBL" id="CAB4846504.1"/>
    </source>
</evidence>
<name>A0A6J5ZL64_9ZZZZ</name>
<dbReference type="EMBL" id="CAFAAO010000003">
    <property type="protein sequence ID" value="CAB4796974.1"/>
    <property type="molecule type" value="Genomic_DNA"/>
</dbReference>
<gene>
    <name evidence="4" type="ORF">UFOPK2648_00209</name>
    <name evidence="5" type="ORF">UFOPK3037_00363</name>
    <name evidence="6" type="ORF">UFOPK3278_00333</name>
    <name evidence="3" type="ORF">UFOPK3406_01053</name>
    <name evidence="2" type="ORF">UFOPK3925_00111</name>
    <name evidence="7" type="ORF">UFOPK4097_00618</name>
    <name evidence="8" type="ORF">UFOPK4301_00901</name>
</gene>
<sequence>MAQTYCSSPYEGWVRDKLIEYKNGRQRNAPALASALMTVFQISDFANPITLVPIPSSPEKIADRGFDSIATLGAEVSRNLASGPKLTAALFLKSCVRDQVGLSAHERKKNMARAFGARCQLSGDVVLIDDVITTGATMSSAAGILRIAGAQRVFGIALCGSPKSR</sequence>
<dbReference type="EMBL" id="CAFBPK010000007">
    <property type="protein sequence ID" value="CAB5015969.1"/>
    <property type="molecule type" value="Genomic_DNA"/>
</dbReference>
<proteinExistence type="inferred from homology"/>
<dbReference type="EMBL" id="CAESAD010000001">
    <property type="protein sequence ID" value="CAB4330329.1"/>
    <property type="molecule type" value="Genomic_DNA"/>
</dbReference>
<dbReference type="InterPro" id="IPR000836">
    <property type="entry name" value="PRTase_dom"/>
</dbReference>
<dbReference type="Gene3D" id="3.40.50.2020">
    <property type="match status" value="1"/>
</dbReference>
<evidence type="ECO:0000313" key="5">
    <source>
        <dbReference type="EMBL" id="CAB4796974.1"/>
    </source>
</evidence>
<dbReference type="PANTHER" id="PTHR47505">
    <property type="entry name" value="DNA UTILIZATION PROTEIN YHGH"/>
    <property type="match status" value="1"/>
</dbReference>
<dbReference type="SUPFAM" id="SSF53271">
    <property type="entry name" value="PRTase-like"/>
    <property type="match status" value="1"/>
</dbReference>
<evidence type="ECO:0000313" key="4">
    <source>
        <dbReference type="EMBL" id="CAB4698941.1"/>
    </source>
</evidence>
<dbReference type="EMBL" id="CAEZYC010000005">
    <property type="protein sequence ID" value="CAB4698941.1"/>
    <property type="molecule type" value="Genomic_DNA"/>
</dbReference>